<dbReference type="OMA" id="NIMCEHT"/>
<evidence type="ECO:0000256" key="7">
    <source>
        <dbReference type="ARBA" id="ARBA00023034"/>
    </source>
</evidence>
<dbReference type="RefSeq" id="XP_009018243.1">
    <property type="nucleotide sequence ID" value="XM_009019995.1"/>
</dbReference>
<organism evidence="11 12">
    <name type="scientific">Helobdella robusta</name>
    <name type="common">Californian leech</name>
    <dbReference type="NCBI Taxonomy" id="6412"/>
    <lineage>
        <taxon>Eukaryota</taxon>
        <taxon>Metazoa</taxon>
        <taxon>Spiralia</taxon>
        <taxon>Lophotrochozoa</taxon>
        <taxon>Annelida</taxon>
        <taxon>Clitellata</taxon>
        <taxon>Hirudinea</taxon>
        <taxon>Rhynchobdellida</taxon>
        <taxon>Glossiphoniidae</taxon>
        <taxon>Helobdella</taxon>
    </lineage>
</organism>
<comment type="subcellular location">
    <subcellularLocation>
        <location evidence="1">Golgi apparatus membrane</location>
        <topology evidence="1">Single-pass type II membrane protein</topology>
    </subcellularLocation>
</comment>
<evidence type="ECO:0000313" key="12">
    <source>
        <dbReference type="Proteomes" id="UP000015101"/>
    </source>
</evidence>
<dbReference type="OrthoDB" id="514299at2759"/>
<keyword evidence="3" id="KW-0808">Transferase</keyword>
<dbReference type="STRING" id="6412.T1F6R3"/>
<evidence type="ECO:0000256" key="1">
    <source>
        <dbReference type="ARBA" id="ARBA00004323"/>
    </source>
</evidence>
<dbReference type="EMBL" id="AMQM01004532">
    <property type="status" value="NOT_ANNOTATED_CDS"/>
    <property type="molecule type" value="Genomic_DNA"/>
</dbReference>
<dbReference type="AlphaFoldDB" id="T1F6R3"/>
<evidence type="ECO:0000256" key="8">
    <source>
        <dbReference type="ARBA" id="ARBA00023136"/>
    </source>
</evidence>
<dbReference type="PANTHER" id="PTHR14647">
    <property type="entry name" value="GALACTOSE-3-O-SULFOTRANSFERASE"/>
    <property type="match status" value="1"/>
</dbReference>
<proteinExistence type="inferred from homology"/>
<dbReference type="Proteomes" id="UP000015101">
    <property type="component" value="Unassembled WGS sequence"/>
</dbReference>
<dbReference type="KEGG" id="hro:HELRODRAFT_173384"/>
<dbReference type="HOGENOM" id="CLU_040616_0_1_1"/>
<dbReference type="GeneID" id="20204512"/>
<dbReference type="InParanoid" id="T1F6R3"/>
<dbReference type="EMBL" id="KB096590">
    <property type="protein sequence ID" value="ESO03686.1"/>
    <property type="molecule type" value="Genomic_DNA"/>
</dbReference>
<reference evidence="11" key="3">
    <citation type="submission" date="2015-06" db="UniProtKB">
        <authorList>
            <consortium name="EnsemblMetazoa"/>
        </authorList>
    </citation>
    <scope>IDENTIFICATION</scope>
</reference>
<keyword evidence="9" id="KW-0325">Glycoprotein</keyword>
<dbReference type="eggNOG" id="ENOG502QTXT">
    <property type="taxonomic scope" value="Eukaryota"/>
</dbReference>
<keyword evidence="12" id="KW-1185">Reference proteome</keyword>
<sequence length="363" mass="42940">MAKKYPKTFFVFAAFMLFLMLYTLMSFTEMYHIWSYDDDEAHLLVSASSHEKMVLLRGKVTGRCSVKRKSLVYVKMIKCASSTMSTILRRFALNHNLETATPIDGRIYIGWPYQPKISHIYPSFSGRFGISCEHVVYDRSFFKSIMSPDAVYTTSLRQPYSQFKSLVNYYNVLNISNVPQFSDQASRFAHYVKNLEKYDNIYKLPTSTLRYCVPDHFSMTKNLMAFNLGFPYLSGFNTSEDMFKSEQGKETLKKFTNDWIEKMKKELDLVLLQEYFFESLILLKRRMCWSFTDVLFLTINSQEYAYKKKSEQDAELEAIYKEWSQVDYRLYNAFNETFWEKISQQKDGFRDEVEELKKVFVTS</sequence>
<reference evidence="12" key="1">
    <citation type="submission" date="2012-12" db="EMBL/GenBank/DDBJ databases">
        <authorList>
            <person name="Hellsten U."/>
            <person name="Grimwood J."/>
            <person name="Chapman J.A."/>
            <person name="Shapiro H."/>
            <person name="Aerts A."/>
            <person name="Otillar R.P."/>
            <person name="Terry A.Y."/>
            <person name="Boore J.L."/>
            <person name="Simakov O."/>
            <person name="Marletaz F."/>
            <person name="Cho S.-J."/>
            <person name="Edsinger-Gonzales E."/>
            <person name="Havlak P."/>
            <person name="Kuo D.-H."/>
            <person name="Larsson T."/>
            <person name="Lv J."/>
            <person name="Arendt D."/>
            <person name="Savage R."/>
            <person name="Osoegawa K."/>
            <person name="de Jong P."/>
            <person name="Lindberg D.R."/>
            <person name="Seaver E.C."/>
            <person name="Weisblat D.A."/>
            <person name="Putnam N.H."/>
            <person name="Grigoriev I.V."/>
            <person name="Rokhsar D.S."/>
        </authorList>
    </citation>
    <scope>NUCLEOTIDE SEQUENCE</scope>
</reference>
<keyword evidence="6" id="KW-1133">Transmembrane helix</keyword>
<gene>
    <name evidence="11" type="primary">20204512</name>
    <name evidence="10" type="ORF">HELRODRAFT_173384</name>
</gene>
<accession>T1F6R3</accession>
<dbReference type="GO" id="GO:0001733">
    <property type="term" value="F:galactosylceramide sulfotransferase activity"/>
    <property type="evidence" value="ECO:0007669"/>
    <property type="project" value="InterPro"/>
</dbReference>
<evidence type="ECO:0000256" key="2">
    <source>
        <dbReference type="ARBA" id="ARBA00008124"/>
    </source>
</evidence>
<dbReference type="GO" id="GO:0009247">
    <property type="term" value="P:glycolipid biosynthetic process"/>
    <property type="evidence" value="ECO:0007669"/>
    <property type="project" value="InterPro"/>
</dbReference>
<reference evidence="10 12" key="2">
    <citation type="journal article" date="2013" name="Nature">
        <title>Insights into bilaterian evolution from three spiralian genomes.</title>
        <authorList>
            <person name="Simakov O."/>
            <person name="Marletaz F."/>
            <person name="Cho S.J."/>
            <person name="Edsinger-Gonzales E."/>
            <person name="Havlak P."/>
            <person name="Hellsten U."/>
            <person name="Kuo D.H."/>
            <person name="Larsson T."/>
            <person name="Lv J."/>
            <person name="Arendt D."/>
            <person name="Savage R."/>
            <person name="Osoegawa K."/>
            <person name="de Jong P."/>
            <person name="Grimwood J."/>
            <person name="Chapman J.A."/>
            <person name="Shapiro H."/>
            <person name="Aerts A."/>
            <person name="Otillar R.P."/>
            <person name="Terry A.Y."/>
            <person name="Boore J.L."/>
            <person name="Grigoriev I.V."/>
            <person name="Lindberg D.R."/>
            <person name="Seaver E.C."/>
            <person name="Weisblat D.A."/>
            <person name="Putnam N.H."/>
            <person name="Rokhsar D.S."/>
        </authorList>
    </citation>
    <scope>NUCLEOTIDE SEQUENCE</scope>
</reference>
<dbReference type="EnsemblMetazoa" id="HelroT173384">
    <property type="protein sequence ID" value="HelroP173384"/>
    <property type="gene ID" value="HelroG173384"/>
</dbReference>
<keyword evidence="8" id="KW-0472">Membrane</keyword>
<dbReference type="InterPro" id="IPR027417">
    <property type="entry name" value="P-loop_NTPase"/>
</dbReference>
<evidence type="ECO:0000256" key="9">
    <source>
        <dbReference type="ARBA" id="ARBA00023180"/>
    </source>
</evidence>
<evidence type="ECO:0000256" key="3">
    <source>
        <dbReference type="ARBA" id="ARBA00022679"/>
    </source>
</evidence>
<dbReference type="SUPFAM" id="SSF52540">
    <property type="entry name" value="P-loop containing nucleoside triphosphate hydrolases"/>
    <property type="match status" value="1"/>
</dbReference>
<evidence type="ECO:0000256" key="6">
    <source>
        <dbReference type="ARBA" id="ARBA00022989"/>
    </source>
</evidence>
<evidence type="ECO:0000256" key="4">
    <source>
        <dbReference type="ARBA" id="ARBA00022692"/>
    </source>
</evidence>
<dbReference type="CTD" id="20204512"/>
<dbReference type="Gene3D" id="3.40.50.300">
    <property type="entry name" value="P-loop containing nucleotide triphosphate hydrolases"/>
    <property type="match status" value="1"/>
</dbReference>
<dbReference type="GO" id="GO:0008146">
    <property type="term" value="F:sulfotransferase activity"/>
    <property type="evidence" value="ECO:0000318"/>
    <property type="project" value="GO_Central"/>
</dbReference>
<evidence type="ECO:0000256" key="5">
    <source>
        <dbReference type="ARBA" id="ARBA00022968"/>
    </source>
</evidence>
<dbReference type="Pfam" id="PF06990">
    <property type="entry name" value="Gal-3-0_sulfotr"/>
    <property type="match status" value="1"/>
</dbReference>
<dbReference type="PANTHER" id="PTHR14647:SF87">
    <property type="entry name" value="PUTATIVE-RELATED"/>
    <property type="match status" value="1"/>
</dbReference>
<comment type="similarity">
    <text evidence="2">Belongs to the galactose-3-O-sulfotransferase family.</text>
</comment>
<dbReference type="InterPro" id="IPR009729">
    <property type="entry name" value="Gal-3-0_sulfotransfrase"/>
</dbReference>
<name>T1F6R3_HELRO</name>
<dbReference type="GO" id="GO:0000139">
    <property type="term" value="C:Golgi membrane"/>
    <property type="evidence" value="ECO:0007669"/>
    <property type="project" value="UniProtKB-SubCell"/>
</dbReference>
<keyword evidence="7" id="KW-0333">Golgi apparatus</keyword>
<evidence type="ECO:0000313" key="10">
    <source>
        <dbReference type="EMBL" id="ESO03686.1"/>
    </source>
</evidence>
<keyword evidence="5" id="KW-0735">Signal-anchor</keyword>
<keyword evidence="4" id="KW-0812">Transmembrane</keyword>
<evidence type="ECO:0000313" key="11">
    <source>
        <dbReference type="EnsemblMetazoa" id="HelroP173384"/>
    </source>
</evidence>
<protein>
    <submittedName>
        <fullName evidence="10 11">Uncharacterized protein</fullName>
    </submittedName>
</protein>